<gene>
    <name evidence="2" type="ORF">HMPREF0083_00701</name>
</gene>
<reference evidence="2 3" key="1">
    <citation type="submission" date="2013-08" db="EMBL/GenBank/DDBJ databases">
        <authorList>
            <person name="Weinstock G."/>
            <person name="Sodergren E."/>
            <person name="Wylie T."/>
            <person name="Fulton L."/>
            <person name="Fulton R."/>
            <person name="Fronick C."/>
            <person name="O'Laughlin M."/>
            <person name="Godfrey J."/>
            <person name="Miner T."/>
            <person name="Herter B."/>
            <person name="Appelbaum E."/>
            <person name="Cordes M."/>
            <person name="Lek S."/>
            <person name="Wollam A."/>
            <person name="Pepin K.H."/>
            <person name="Palsikar V.B."/>
            <person name="Mitreva M."/>
            <person name="Wilson R.K."/>
        </authorList>
    </citation>
    <scope>NUCLEOTIDE SEQUENCE [LARGE SCALE GENOMIC DNA]</scope>
    <source>
        <strain evidence="2 3">ATCC 12856</strain>
    </source>
</reference>
<dbReference type="eggNOG" id="ENOG502ZBVG">
    <property type="taxonomic scope" value="Bacteria"/>
</dbReference>
<evidence type="ECO:0008006" key="4">
    <source>
        <dbReference type="Google" id="ProtNLM"/>
    </source>
</evidence>
<dbReference type="InterPro" id="IPR016787">
    <property type="entry name" value="UCP021328"/>
</dbReference>
<protein>
    <recommendedName>
        <fullName evidence="4">DUF2992 domain-containing protein</fullName>
    </recommendedName>
</protein>
<keyword evidence="3" id="KW-1185">Reference proteome</keyword>
<feature type="region of interest" description="Disordered" evidence="1">
    <location>
        <begin position="124"/>
        <end position="158"/>
    </location>
</feature>
<proteinExistence type="predicted"/>
<evidence type="ECO:0000313" key="3">
    <source>
        <dbReference type="Proteomes" id="UP000016511"/>
    </source>
</evidence>
<dbReference type="HOGENOM" id="CLU_123192_0_1_9"/>
<accession>U1YK78</accession>
<dbReference type="PIRSF" id="PIRSF021328">
    <property type="entry name" value="UCP021328"/>
    <property type="match status" value="1"/>
</dbReference>
<evidence type="ECO:0000256" key="1">
    <source>
        <dbReference type="SAM" id="MobiDB-lite"/>
    </source>
</evidence>
<dbReference type="PATRIC" id="fig|649747.3.peg.631"/>
<sequence length="158" mass="18656">MSVTFPPRDVHHFINFYGGGCFVRLTVYFDGQFWIGVTEFKESSKMKACRYIFGKEPKDVEILDFVRHMMIPLLDKVSASTEVEEKQERRINPKRMARLAAKEVENRGISTQAQEALRLELEGRKKARKSLSRQQREEMKERKRALKIQRAKQKHRGR</sequence>
<feature type="compositionally biased region" description="Basic residues" evidence="1">
    <location>
        <begin position="142"/>
        <end position="158"/>
    </location>
</feature>
<dbReference type="Pfam" id="PF11208">
    <property type="entry name" value="DUF2992"/>
    <property type="match status" value="1"/>
</dbReference>
<organism evidence="2 3">
    <name type="scientific">Aneurinibacillus aneurinilyticus ATCC 12856</name>
    <dbReference type="NCBI Taxonomy" id="649747"/>
    <lineage>
        <taxon>Bacteria</taxon>
        <taxon>Bacillati</taxon>
        <taxon>Bacillota</taxon>
        <taxon>Bacilli</taxon>
        <taxon>Bacillales</taxon>
        <taxon>Paenibacillaceae</taxon>
        <taxon>Aneurinibacillus group</taxon>
        <taxon>Aneurinibacillus</taxon>
    </lineage>
</organism>
<dbReference type="EMBL" id="AWSJ01000048">
    <property type="protein sequence ID" value="ERI11196.1"/>
    <property type="molecule type" value="Genomic_DNA"/>
</dbReference>
<name>U1YK78_ANEAE</name>
<evidence type="ECO:0000313" key="2">
    <source>
        <dbReference type="EMBL" id="ERI11196.1"/>
    </source>
</evidence>
<dbReference type="STRING" id="649747.HMPREF0083_00701"/>
<dbReference type="AlphaFoldDB" id="U1YK78"/>
<dbReference type="Proteomes" id="UP000016511">
    <property type="component" value="Unassembled WGS sequence"/>
</dbReference>
<comment type="caution">
    <text evidence="2">The sequence shown here is derived from an EMBL/GenBank/DDBJ whole genome shotgun (WGS) entry which is preliminary data.</text>
</comment>